<accession>A0A1F4XXI4</accession>
<dbReference type="EMBL" id="MEWZ01000026">
    <property type="protein sequence ID" value="OGC86298.1"/>
    <property type="molecule type" value="Genomic_DNA"/>
</dbReference>
<evidence type="ECO:0000313" key="1">
    <source>
        <dbReference type="EMBL" id="OGC86298.1"/>
    </source>
</evidence>
<proteinExistence type="predicted"/>
<evidence type="ECO:0000313" key="2">
    <source>
        <dbReference type="Proteomes" id="UP000178585"/>
    </source>
</evidence>
<evidence type="ECO:0008006" key="3">
    <source>
        <dbReference type="Google" id="ProtNLM"/>
    </source>
</evidence>
<dbReference type="Pfam" id="PF07963">
    <property type="entry name" value="N_methyl"/>
    <property type="match status" value="1"/>
</dbReference>
<organism evidence="1 2">
    <name type="scientific">Candidatus Adlerbacteria bacterium RIFCSPLOWO2_01_FULL_54_21b</name>
    <dbReference type="NCBI Taxonomy" id="1797245"/>
    <lineage>
        <taxon>Bacteria</taxon>
        <taxon>Candidatus Adleribacteriota</taxon>
    </lineage>
</organism>
<comment type="caution">
    <text evidence="1">The sequence shown here is derived from an EMBL/GenBank/DDBJ whole genome shotgun (WGS) entry which is preliminary data.</text>
</comment>
<dbReference type="InterPro" id="IPR012902">
    <property type="entry name" value="N_methyl_site"/>
</dbReference>
<sequence length="193" mass="20562">MISNILKKLCARVRGFTLIETLIAVLLLSVAVTGPLTIASKGLTATLTAKDQFVAYYLAQDAMEQVRYLRDSACLAAGVQPSGCPSGTWLSNLSACKSVDGSTACYLDSLAVDPAVATACSGSCPLMKYDPSTKIFRYTSGTATPQQFIRSVYVKNDPATPDEAAVTVTVSWVDVAGVTHRPATVRGNIFRWQ</sequence>
<protein>
    <recommendedName>
        <fullName evidence="3">Type II secretion system protein GspI C-terminal domain-containing protein</fullName>
    </recommendedName>
</protein>
<dbReference type="Proteomes" id="UP000178585">
    <property type="component" value="Unassembled WGS sequence"/>
</dbReference>
<dbReference type="NCBIfam" id="TIGR02532">
    <property type="entry name" value="IV_pilin_GFxxxE"/>
    <property type="match status" value="1"/>
</dbReference>
<dbReference type="STRING" id="1797245.A2949_00255"/>
<name>A0A1F4XXI4_9BACT</name>
<gene>
    <name evidence="1" type="ORF">A2949_00255</name>
</gene>
<reference evidence="1 2" key="1">
    <citation type="journal article" date="2016" name="Nat. Commun.">
        <title>Thousands of microbial genomes shed light on interconnected biogeochemical processes in an aquifer system.</title>
        <authorList>
            <person name="Anantharaman K."/>
            <person name="Brown C.T."/>
            <person name="Hug L.A."/>
            <person name="Sharon I."/>
            <person name="Castelle C.J."/>
            <person name="Probst A.J."/>
            <person name="Thomas B.C."/>
            <person name="Singh A."/>
            <person name="Wilkins M.J."/>
            <person name="Karaoz U."/>
            <person name="Brodie E.L."/>
            <person name="Williams K.H."/>
            <person name="Hubbard S.S."/>
            <person name="Banfield J.F."/>
        </authorList>
    </citation>
    <scope>NUCLEOTIDE SEQUENCE [LARGE SCALE GENOMIC DNA]</scope>
</reference>
<dbReference type="AlphaFoldDB" id="A0A1F4XXI4"/>